<proteinExistence type="predicted"/>
<sequence>MCLKCKKKFSNRTFYKHKKTSIVESEPIKTRSLKTFEVHKDAEFVVNILNKFRDGEVGSFIRGSKIIQVIGYKHFLARKAVSSKINEVKREVMMEMRELSRLFICFQSVSDVSVTFEGIYQREHLTMLEEALNKLCMSEDGENMKSAKILRIKVEEADEGLRSLVVARLTLYNARRVEEGSRLLEDWHYAENGTWTPLDSIEETEDEGERYLLGQFKLAYLTGKGTKLAFSIAVSNKFVFATKSSTYHCSGWLAVDSVCEAAGHLEHSEKENRDNYQCPPGVNEVRVMGTFLNSLEEITGYSEFSDGASAVSDRSTNSFKHKLSKRGCKRQMTTAIFGRFILLFNASLHEKRLSVLPQSCNIAPSTSPSSNVAPTSSKNSVTFGFLRLRDQVCSSIFSTTLSSSEELSLSGEENDMSLSILFVSLISDTLSSSEFKT</sequence>
<reference evidence="1 2" key="1">
    <citation type="submission" date="2022-12" db="EMBL/GenBank/DDBJ databases">
        <title>Chromosome-level genome of Tegillarca granosa.</title>
        <authorList>
            <person name="Kim J."/>
        </authorList>
    </citation>
    <scope>NUCLEOTIDE SEQUENCE [LARGE SCALE GENOMIC DNA]</scope>
    <source>
        <strain evidence="1">Teg-2019</strain>
        <tissue evidence="1">Adductor muscle</tissue>
    </source>
</reference>
<protein>
    <submittedName>
        <fullName evidence="1">Uncharacterized protein</fullName>
    </submittedName>
</protein>
<dbReference type="PANTHER" id="PTHR33480:SF1">
    <property type="entry name" value="TYR RECOMBINASE DOMAIN-CONTAINING PROTEIN"/>
    <property type="match status" value="1"/>
</dbReference>
<comment type="caution">
    <text evidence="1">The sequence shown here is derived from an EMBL/GenBank/DDBJ whole genome shotgun (WGS) entry which is preliminary data.</text>
</comment>
<dbReference type="PANTHER" id="PTHR33480">
    <property type="entry name" value="SET DOMAIN-CONTAINING PROTEIN-RELATED"/>
    <property type="match status" value="1"/>
</dbReference>
<organism evidence="1 2">
    <name type="scientific">Tegillarca granosa</name>
    <name type="common">Malaysian cockle</name>
    <name type="synonym">Anadara granosa</name>
    <dbReference type="NCBI Taxonomy" id="220873"/>
    <lineage>
        <taxon>Eukaryota</taxon>
        <taxon>Metazoa</taxon>
        <taxon>Spiralia</taxon>
        <taxon>Lophotrochozoa</taxon>
        <taxon>Mollusca</taxon>
        <taxon>Bivalvia</taxon>
        <taxon>Autobranchia</taxon>
        <taxon>Pteriomorphia</taxon>
        <taxon>Arcoida</taxon>
        <taxon>Arcoidea</taxon>
        <taxon>Arcidae</taxon>
        <taxon>Tegillarca</taxon>
    </lineage>
</organism>
<gene>
    <name evidence="1" type="ORF">KUTeg_001000</name>
</gene>
<evidence type="ECO:0000313" key="2">
    <source>
        <dbReference type="Proteomes" id="UP001217089"/>
    </source>
</evidence>
<dbReference type="Proteomes" id="UP001217089">
    <property type="component" value="Unassembled WGS sequence"/>
</dbReference>
<dbReference type="EMBL" id="JARBDR010000075">
    <property type="protein sequence ID" value="KAJ8321442.1"/>
    <property type="molecule type" value="Genomic_DNA"/>
</dbReference>
<name>A0ABQ9FW03_TEGGR</name>
<evidence type="ECO:0000313" key="1">
    <source>
        <dbReference type="EMBL" id="KAJ8321442.1"/>
    </source>
</evidence>
<keyword evidence="2" id="KW-1185">Reference proteome</keyword>
<accession>A0ABQ9FW03</accession>